<reference evidence="2" key="1">
    <citation type="submission" date="2013-08" db="EMBL/GenBank/DDBJ databases">
        <authorList>
            <person name="Mendez C."/>
            <person name="Richter M."/>
            <person name="Ferrer M."/>
            <person name="Sanchez J."/>
        </authorList>
    </citation>
    <scope>NUCLEOTIDE SEQUENCE</scope>
</reference>
<dbReference type="AlphaFoldDB" id="T1A0H3"/>
<name>T1A0H3_9ZZZZ</name>
<dbReference type="EMBL" id="AUZX01013530">
    <property type="protein sequence ID" value="EQD35330.1"/>
    <property type="molecule type" value="Genomic_DNA"/>
</dbReference>
<feature type="compositionally biased region" description="Basic and acidic residues" evidence="1">
    <location>
        <begin position="7"/>
        <end position="17"/>
    </location>
</feature>
<feature type="region of interest" description="Disordered" evidence="1">
    <location>
        <begin position="1"/>
        <end position="36"/>
    </location>
</feature>
<evidence type="ECO:0000313" key="2">
    <source>
        <dbReference type="EMBL" id="EQD35330.1"/>
    </source>
</evidence>
<comment type="caution">
    <text evidence="2">The sequence shown here is derived from an EMBL/GenBank/DDBJ whole genome shotgun (WGS) entry which is preliminary data.</text>
</comment>
<reference evidence="2" key="2">
    <citation type="journal article" date="2014" name="ISME J.">
        <title>Microbial stratification in low pH oxic and suboxic macroscopic growths along an acid mine drainage.</title>
        <authorList>
            <person name="Mendez-Garcia C."/>
            <person name="Mesa V."/>
            <person name="Sprenger R.R."/>
            <person name="Richter M."/>
            <person name="Diez M.S."/>
            <person name="Solano J."/>
            <person name="Bargiela R."/>
            <person name="Golyshina O.V."/>
            <person name="Manteca A."/>
            <person name="Ramos J.L."/>
            <person name="Gallego J.R."/>
            <person name="Llorente I."/>
            <person name="Martins Dos Santos V.A."/>
            <person name="Jensen O.N."/>
            <person name="Pelaez A.I."/>
            <person name="Sanchez J."/>
            <person name="Ferrer M."/>
        </authorList>
    </citation>
    <scope>NUCLEOTIDE SEQUENCE</scope>
</reference>
<organism evidence="2">
    <name type="scientific">mine drainage metagenome</name>
    <dbReference type="NCBI Taxonomy" id="410659"/>
    <lineage>
        <taxon>unclassified sequences</taxon>
        <taxon>metagenomes</taxon>
        <taxon>ecological metagenomes</taxon>
    </lineage>
</organism>
<evidence type="ECO:0000256" key="1">
    <source>
        <dbReference type="SAM" id="MobiDB-lite"/>
    </source>
</evidence>
<protein>
    <submittedName>
        <fullName evidence="2">Uncharacterized protein</fullName>
    </submittedName>
</protein>
<accession>T1A0H3</accession>
<proteinExistence type="predicted"/>
<gene>
    <name evidence="2" type="ORF">B1A_18345</name>
</gene>
<sequence length="74" mass="8824">MPTPWTPERRAQQAEHARKVKPWLHSTGPRTPEGKAICARNPYKGGHWRMFRLLHKLLTIEMRDARRLSEQVRR</sequence>